<dbReference type="Proteomes" id="UP001501094">
    <property type="component" value="Unassembled WGS sequence"/>
</dbReference>
<protein>
    <recommendedName>
        <fullName evidence="3">Nucleotidyl transferase AbiEii toxin, Type IV TA system</fullName>
    </recommendedName>
</protein>
<dbReference type="Pfam" id="PF08843">
    <property type="entry name" value="AbiEii"/>
    <property type="match status" value="1"/>
</dbReference>
<evidence type="ECO:0008006" key="3">
    <source>
        <dbReference type="Google" id="ProtNLM"/>
    </source>
</evidence>
<organism evidence="1 2">
    <name type="scientific">Myceligenerans crystallogenes</name>
    <dbReference type="NCBI Taxonomy" id="316335"/>
    <lineage>
        <taxon>Bacteria</taxon>
        <taxon>Bacillati</taxon>
        <taxon>Actinomycetota</taxon>
        <taxon>Actinomycetes</taxon>
        <taxon>Micrococcales</taxon>
        <taxon>Promicromonosporaceae</taxon>
        <taxon>Myceligenerans</taxon>
    </lineage>
</organism>
<name>A0ABN2N6D6_9MICO</name>
<dbReference type="RefSeq" id="WP_344099808.1">
    <property type="nucleotide sequence ID" value="NZ_BAAANL010000001.1"/>
</dbReference>
<evidence type="ECO:0000313" key="2">
    <source>
        <dbReference type="Proteomes" id="UP001501094"/>
    </source>
</evidence>
<dbReference type="InterPro" id="IPR014942">
    <property type="entry name" value="AbiEii"/>
</dbReference>
<reference evidence="1 2" key="1">
    <citation type="journal article" date="2019" name="Int. J. Syst. Evol. Microbiol.">
        <title>The Global Catalogue of Microorganisms (GCM) 10K type strain sequencing project: providing services to taxonomists for standard genome sequencing and annotation.</title>
        <authorList>
            <consortium name="The Broad Institute Genomics Platform"/>
            <consortium name="The Broad Institute Genome Sequencing Center for Infectious Disease"/>
            <person name="Wu L."/>
            <person name="Ma J."/>
        </authorList>
    </citation>
    <scope>NUCLEOTIDE SEQUENCE [LARGE SCALE GENOMIC DNA]</scope>
    <source>
        <strain evidence="1 2">JCM 14326</strain>
    </source>
</reference>
<comment type="caution">
    <text evidence="1">The sequence shown here is derived from an EMBL/GenBank/DDBJ whole genome shotgun (WGS) entry which is preliminary data.</text>
</comment>
<dbReference type="EMBL" id="BAAANL010000001">
    <property type="protein sequence ID" value="GAA1854009.1"/>
    <property type="molecule type" value="Genomic_DNA"/>
</dbReference>
<evidence type="ECO:0000313" key="1">
    <source>
        <dbReference type="EMBL" id="GAA1854009.1"/>
    </source>
</evidence>
<proteinExistence type="predicted"/>
<accession>A0ABN2N6D6</accession>
<keyword evidence="2" id="KW-1185">Reference proteome</keyword>
<sequence>MLHFHERLTRIGLEALEAYGFVLAGGYALSANGMGDRPSMDVDLFTDQGDPERFAEAVLALREALSESGLEVSDNRIGATFADLKVVDPQDWQQSDIQLGWDWREFPPRRIAIGPVLDPRDAVANKMGALWSRGEARDFVDIDTVLGSGRFTKADLLMMGDTIEATPLDRALLADRFRMIARHPAAVFGQYEVDPVRRDAMIGRFTAWADEIDPR</sequence>
<gene>
    <name evidence="1" type="ORF">GCM10009751_08450</name>
</gene>